<proteinExistence type="predicted"/>
<sequence>MRRAALVLAAVAALLSARAEAATVELRVPRAFGFFIGDIVEAIVDIELAPGERLQESSLPQPGPITTHLDLHSISAAPFEENGKKGWRLRLLYQNQFVALDVRPVQVPQLALAFLDGETPKTVSAPAWSFLAAPLREVAPQRRESGADYLQPDVKAAPLDESPLRLATTLLAAASFIALLFYLRDRALWPFEARKARVFAAAARRIEALARKAPAPEFCRQSRLALHRSIDQKAGRAIHYEDVDAFLDARPEFRPAGDELQHFFEASRSAFFDARSAQVDDAETRQIVELAERLAALERTA</sequence>
<dbReference type="Proteomes" id="UP001350748">
    <property type="component" value="Unassembled WGS sequence"/>
</dbReference>
<evidence type="ECO:0000256" key="1">
    <source>
        <dbReference type="SAM" id="SignalP"/>
    </source>
</evidence>
<reference evidence="2 3" key="1">
    <citation type="submission" date="2024-02" db="EMBL/GenBank/DDBJ databases">
        <authorList>
            <person name="Grouzdev D."/>
        </authorList>
    </citation>
    <scope>NUCLEOTIDE SEQUENCE [LARGE SCALE GENOMIC DNA]</scope>
    <source>
        <strain evidence="2 3">9N</strain>
    </source>
</reference>
<dbReference type="RefSeq" id="WP_332081453.1">
    <property type="nucleotide sequence ID" value="NZ_JAZHYN010000017.1"/>
</dbReference>
<evidence type="ECO:0000313" key="3">
    <source>
        <dbReference type="Proteomes" id="UP001350748"/>
    </source>
</evidence>
<comment type="caution">
    <text evidence="2">The sequence shown here is derived from an EMBL/GenBank/DDBJ whole genome shotgun (WGS) entry which is preliminary data.</text>
</comment>
<name>A0ABU7XIS9_9HYPH</name>
<organism evidence="2 3">
    <name type="scientific">Methylocystis borbori</name>
    <dbReference type="NCBI Taxonomy" id="3118750"/>
    <lineage>
        <taxon>Bacteria</taxon>
        <taxon>Pseudomonadati</taxon>
        <taxon>Pseudomonadota</taxon>
        <taxon>Alphaproteobacteria</taxon>
        <taxon>Hyphomicrobiales</taxon>
        <taxon>Methylocystaceae</taxon>
        <taxon>Methylocystis</taxon>
    </lineage>
</organism>
<keyword evidence="3" id="KW-1185">Reference proteome</keyword>
<feature type="chain" id="PRO_5045726895" evidence="1">
    <location>
        <begin position="22"/>
        <end position="301"/>
    </location>
</feature>
<gene>
    <name evidence="2" type="ORF">V3H18_07840</name>
</gene>
<accession>A0ABU7XIS9</accession>
<feature type="signal peptide" evidence="1">
    <location>
        <begin position="1"/>
        <end position="21"/>
    </location>
</feature>
<dbReference type="EMBL" id="JAZHYN010000017">
    <property type="protein sequence ID" value="MEF3366443.1"/>
    <property type="molecule type" value="Genomic_DNA"/>
</dbReference>
<evidence type="ECO:0000313" key="2">
    <source>
        <dbReference type="EMBL" id="MEF3366443.1"/>
    </source>
</evidence>
<protein>
    <submittedName>
        <fullName evidence="2">Nonribosomal peptide synthetase MxaA</fullName>
    </submittedName>
</protein>
<keyword evidence="1" id="KW-0732">Signal</keyword>